<accession>A0ABS2VYG5</accession>
<evidence type="ECO:0000313" key="1">
    <source>
        <dbReference type="EMBL" id="MBN0048190.1"/>
    </source>
</evidence>
<keyword evidence="2" id="KW-1185">Reference proteome</keyword>
<gene>
    <name evidence="1" type="ORF">JS756_29590</name>
</gene>
<dbReference type="EMBL" id="JAFFZS010000034">
    <property type="protein sequence ID" value="MBN0048190.1"/>
    <property type="molecule type" value="Genomic_DNA"/>
</dbReference>
<dbReference type="Proteomes" id="UP000788262">
    <property type="component" value="Unassembled WGS sequence"/>
</dbReference>
<evidence type="ECO:0000313" key="2">
    <source>
        <dbReference type="Proteomes" id="UP000788262"/>
    </source>
</evidence>
<name>A0ABS2VYG5_STRAS</name>
<organism evidence="1 2">
    <name type="scientific">Streptomyces actuosus</name>
    <dbReference type="NCBI Taxonomy" id="1885"/>
    <lineage>
        <taxon>Bacteria</taxon>
        <taxon>Bacillati</taxon>
        <taxon>Actinomycetota</taxon>
        <taxon>Actinomycetes</taxon>
        <taxon>Kitasatosporales</taxon>
        <taxon>Streptomycetaceae</taxon>
        <taxon>Streptomyces</taxon>
    </lineage>
</organism>
<comment type="caution">
    <text evidence="1">The sequence shown here is derived from an EMBL/GenBank/DDBJ whole genome shotgun (WGS) entry which is preliminary data.</text>
</comment>
<proteinExistence type="predicted"/>
<dbReference type="RefSeq" id="WP_205386316.1">
    <property type="nucleotide sequence ID" value="NZ_JAFFZS010000034.1"/>
</dbReference>
<sequence length="88" mass="9240">MATSYSSQAAVVAGDEEFSVEADLFIRQEPGGMKSWDGSLRSDPSVDLWDAEDPVLLVPDDREGKIIMIGGPAGSGELEVQGSGPAPF</sequence>
<protein>
    <submittedName>
        <fullName evidence="1">Uncharacterized protein</fullName>
    </submittedName>
</protein>
<reference evidence="1 2" key="1">
    <citation type="submission" date="2021-02" db="EMBL/GenBank/DDBJ databases">
        <title>Whole genome sequencing of Streptomyces actuosus VRA1.</title>
        <authorList>
            <person name="Sen G."/>
            <person name="Sen A."/>
        </authorList>
    </citation>
    <scope>NUCLEOTIDE SEQUENCE [LARGE SCALE GENOMIC DNA]</scope>
    <source>
        <strain evidence="1 2">VRA1</strain>
    </source>
</reference>